<name>A0A0Q9X1F3_DROWI</name>
<proteinExistence type="predicted"/>
<feature type="region of interest" description="Disordered" evidence="1">
    <location>
        <begin position="1"/>
        <end position="26"/>
    </location>
</feature>
<keyword evidence="3" id="KW-1185">Reference proteome</keyword>
<dbReference type="EMBL" id="CH963913">
    <property type="protein sequence ID" value="KRF98610.1"/>
    <property type="molecule type" value="Genomic_DNA"/>
</dbReference>
<evidence type="ECO:0000313" key="2">
    <source>
        <dbReference type="EMBL" id="KRF98610.1"/>
    </source>
</evidence>
<dbReference type="InParanoid" id="A0A0Q9X1F3"/>
<dbReference type="KEGG" id="dwi:26529924"/>
<organism evidence="2 3">
    <name type="scientific">Drosophila willistoni</name>
    <name type="common">Fruit fly</name>
    <dbReference type="NCBI Taxonomy" id="7260"/>
    <lineage>
        <taxon>Eukaryota</taxon>
        <taxon>Metazoa</taxon>
        <taxon>Ecdysozoa</taxon>
        <taxon>Arthropoda</taxon>
        <taxon>Hexapoda</taxon>
        <taxon>Insecta</taxon>
        <taxon>Pterygota</taxon>
        <taxon>Neoptera</taxon>
        <taxon>Endopterygota</taxon>
        <taxon>Diptera</taxon>
        <taxon>Brachycera</taxon>
        <taxon>Muscomorpha</taxon>
        <taxon>Ephydroidea</taxon>
        <taxon>Drosophilidae</taxon>
        <taxon>Drosophila</taxon>
        <taxon>Sophophora</taxon>
    </lineage>
</organism>
<gene>
    <name evidence="2" type="primary">Dwil\GK27922</name>
    <name evidence="2" type="ORF">Dwil_GK27922</name>
</gene>
<feature type="compositionally biased region" description="Polar residues" evidence="1">
    <location>
        <begin position="1"/>
        <end position="10"/>
    </location>
</feature>
<sequence>MLSLLNPNRNPSDHINPLRKTPSRGGSLCPGKQCLHINPFQLQHQQLSNSRKTIDPYPTDLVLLLRRRSNINLIFNINSGMSHHRNNTSQKLTVIQRIMVI</sequence>
<reference evidence="2 3" key="1">
    <citation type="journal article" date="2007" name="Nature">
        <title>Evolution of genes and genomes on the Drosophila phylogeny.</title>
        <authorList>
            <consortium name="Drosophila 12 Genomes Consortium"/>
            <person name="Clark A.G."/>
            <person name="Eisen M.B."/>
            <person name="Smith D.R."/>
            <person name="Bergman C.M."/>
            <person name="Oliver B."/>
            <person name="Markow T.A."/>
            <person name="Kaufman T.C."/>
            <person name="Kellis M."/>
            <person name="Gelbart W."/>
            <person name="Iyer V.N."/>
            <person name="Pollard D.A."/>
            <person name="Sackton T.B."/>
            <person name="Larracuente A.M."/>
            <person name="Singh N.D."/>
            <person name="Abad J.P."/>
            <person name="Abt D.N."/>
            <person name="Adryan B."/>
            <person name="Aguade M."/>
            <person name="Akashi H."/>
            <person name="Anderson W.W."/>
            <person name="Aquadro C.F."/>
            <person name="Ardell D.H."/>
            <person name="Arguello R."/>
            <person name="Artieri C.G."/>
            <person name="Barbash D.A."/>
            <person name="Barker D."/>
            <person name="Barsanti P."/>
            <person name="Batterham P."/>
            <person name="Batzoglou S."/>
            <person name="Begun D."/>
            <person name="Bhutkar A."/>
            <person name="Blanco E."/>
            <person name="Bosak S.A."/>
            <person name="Bradley R.K."/>
            <person name="Brand A.D."/>
            <person name="Brent M.R."/>
            <person name="Brooks A.N."/>
            <person name="Brown R.H."/>
            <person name="Butlin R.K."/>
            <person name="Caggese C."/>
            <person name="Calvi B.R."/>
            <person name="Bernardo de Carvalho A."/>
            <person name="Caspi A."/>
            <person name="Castrezana S."/>
            <person name="Celniker S.E."/>
            <person name="Chang J.L."/>
            <person name="Chapple C."/>
            <person name="Chatterji S."/>
            <person name="Chinwalla A."/>
            <person name="Civetta A."/>
            <person name="Clifton S.W."/>
            <person name="Comeron J.M."/>
            <person name="Costello J.C."/>
            <person name="Coyne J.A."/>
            <person name="Daub J."/>
            <person name="David R.G."/>
            <person name="Delcher A.L."/>
            <person name="Delehaunty K."/>
            <person name="Do C.B."/>
            <person name="Ebling H."/>
            <person name="Edwards K."/>
            <person name="Eickbush T."/>
            <person name="Evans J.D."/>
            <person name="Filipski A."/>
            <person name="Findeiss S."/>
            <person name="Freyhult E."/>
            <person name="Fulton L."/>
            <person name="Fulton R."/>
            <person name="Garcia A.C."/>
            <person name="Gardiner A."/>
            <person name="Garfield D.A."/>
            <person name="Garvin B.E."/>
            <person name="Gibson G."/>
            <person name="Gilbert D."/>
            <person name="Gnerre S."/>
            <person name="Godfrey J."/>
            <person name="Good R."/>
            <person name="Gotea V."/>
            <person name="Gravely B."/>
            <person name="Greenberg A.J."/>
            <person name="Griffiths-Jones S."/>
            <person name="Gross S."/>
            <person name="Guigo R."/>
            <person name="Gustafson E.A."/>
            <person name="Haerty W."/>
            <person name="Hahn M.W."/>
            <person name="Halligan D.L."/>
            <person name="Halpern A.L."/>
            <person name="Halter G.M."/>
            <person name="Han M.V."/>
            <person name="Heger A."/>
            <person name="Hillier L."/>
            <person name="Hinrichs A.S."/>
            <person name="Holmes I."/>
            <person name="Hoskins R.A."/>
            <person name="Hubisz M.J."/>
            <person name="Hultmark D."/>
            <person name="Huntley M.A."/>
            <person name="Jaffe D.B."/>
            <person name="Jagadeeshan S."/>
            <person name="Jeck W.R."/>
            <person name="Johnson J."/>
            <person name="Jones C.D."/>
            <person name="Jordan W.C."/>
            <person name="Karpen G.H."/>
            <person name="Kataoka E."/>
            <person name="Keightley P.D."/>
            <person name="Kheradpour P."/>
            <person name="Kirkness E.F."/>
            <person name="Koerich L.B."/>
            <person name="Kristiansen K."/>
            <person name="Kudrna D."/>
            <person name="Kulathinal R.J."/>
            <person name="Kumar S."/>
            <person name="Kwok R."/>
            <person name="Lander E."/>
            <person name="Langley C.H."/>
            <person name="Lapoint R."/>
            <person name="Lazzaro B.P."/>
            <person name="Lee S.J."/>
            <person name="Levesque L."/>
            <person name="Li R."/>
            <person name="Lin C.F."/>
            <person name="Lin M.F."/>
            <person name="Lindblad-Toh K."/>
            <person name="Llopart A."/>
            <person name="Long M."/>
            <person name="Low L."/>
            <person name="Lozovsky E."/>
            <person name="Lu J."/>
            <person name="Luo M."/>
            <person name="Machado C.A."/>
            <person name="Makalowski W."/>
            <person name="Marzo M."/>
            <person name="Matsuda M."/>
            <person name="Matzkin L."/>
            <person name="McAllister B."/>
            <person name="McBride C.S."/>
            <person name="McKernan B."/>
            <person name="McKernan K."/>
            <person name="Mendez-Lago M."/>
            <person name="Minx P."/>
            <person name="Mollenhauer M.U."/>
            <person name="Montooth K."/>
            <person name="Mount S.M."/>
            <person name="Mu X."/>
            <person name="Myers E."/>
            <person name="Negre B."/>
            <person name="Newfeld S."/>
            <person name="Nielsen R."/>
            <person name="Noor M.A."/>
            <person name="O'Grady P."/>
            <person name="Pachter L."/>
            <person name="Papaceit M."/>
            <person name="Parisi M.J."/>
            <person name="Parisi M."/>
            <person name="Parts L."/>
            <person name="Pedersen J.S."/>
            <person name="Pesole G."/>
            <person name="Phillippy A.M."/>
            <person name="Ponting C.P."/>
            <person name="Pop M."/>
            <person name="Porcelli D."/>
            <person name="Powell J.R."/>
            <person name="Prohaska S."/>
            <person name="Pruitt K."/>
            <person name="Puig M."/>
            <person name="Quesneville H."/>
            <person name="Ram K.R."/>
            <person name="Rand D."/>
            <person name="Rasmussen M.D."/>
            <person name="Reed L.K."/>
            <person name="Reenan R."/>
            <person name="Reily A."/>
            <person name="Remington K.A."/>
            <person name="Rieger T.T."/>
            <person name="Ritchie M.G."/>
            <person name="Robin C."/>
            <person name="Rogers Y.H."/>
            <person name="Rohde C."/>
            <person name="Rozas J."/>
            <person name="Rubenfield M.J."/>
            <person name="Ruiz A."/>
            <person name="Russo S."/>
            <person name="Salzberg S.L."/>
            <person name="Sanchez-Gracia A."/>
            <person name="Saranga D.J."/>
            <person name="Sato H."/>
            <person name="Schaeffer S.W."/>
            <person name="Schatz M.C."/>
            <person name="Schlenke T."/>
            <person name="Schwartz R."/>
            <person name="Segarra C."/>
            <person name="Singh R.S."/>
            <person name="Sirot L."/>
            <person name="Sirota M."/>
            <person name="Sisneros N.B."/>
            <person name="Smith C.D."/>
            <person name="Smith T.F."/>
            <person name="Spieth J."/>
            <person name="Stage D.E."/>
            <person name="Stark A."/>
            <person name="Stephan W."/>
            <person name="Strausberg R.L."/>
            <person name="Strempel S."/>
            <person name="Sturgill D."/>
            <person name="Sutton G."/>
            <person name="Sutton G.G."/>
            <person name="Tao W."/>
            <person name="Teichmann S."/>
            <person name="Tobari Y.N."/>
            <person name="Tomimura Y."/>
            <person name="Tsolas J.M."/>
            <person name="Valente V.L."/>
            <person name="Venter E."/>
            <person name="Venter J.C."/>
            <person name="Vicario S."/>
            <person name="Vieira F.G."/>
            <person name="Vilella A.J."/>
            <person name="Villasante A."/>
            <person name="Walenz B."/>
            <person name="Wang J."/>
            <person name="Wasserman M."/>
            <person name="Watts T."/>
            <person name="Wilson D."/>
            <person name="Wilson R.K."/>
            <person name="Wing R.A."/>
            <person name="Wolfner M.F."/>
            <person name="Wong A."/>
            <person name="Wong G.K."/>
            <person name="Wu C.I."/>
            <person name="Wu G."/>
            <person name="Yamamoto D."/>
            <person name="Yang H.P."/>
            <person name="Yang S.P."/>
            <person name="Yorke J.A."/>
            <person name="Yoshida K."/>
            <person name="Zdobnov E."/>
            <person name="Zhang P."/>
            <person name="Zhang Y."/>
            <person name="Zimin A.V."/>
            <person name="Baldwin J."/>
            <person name="Abdouelleil A."/>
            <person name="Abdulkadir J."/>
            <person name="Abebe A."/>
            <person name="Abera B."/>
            <person name="Abreu J."/>
            <person name="Acer S.C."/>
            <person name="Aftuck L."/>
            <person name="Alexander A."/>
            <person name="An P."/>
            <person name="Anderson E."/>
            <person name="Anderson S."/>
            <person name="Arachi H."/>
            <person name="Azer M."/>
            <person name="Bachantsang P."/>
            <person name="Barry A."/>
            <person name="Bayul T."/>
            <person name="Berlin A."/>
            <person name="Bessette D."/>
            <person name="Bloom T."/>
            <person name="Blye J."/>
            <person name="Boguslavskiy L."/>
            <person name="Bonnet C."/>
            <person name="Boukhgalter B."/>
            <person name="Bourzgui I."/>
            <person name="Brown A."/>
            <person name="Cahill P."/>
            <person name="Channer S."/>
            <person name="Cheshatsang Y."/>
            <person name="Chuda L."/>
            <person name="Citroen M."/>
            <person name="Collymore A."/>
            <person name="Cooke P."/>
            <person name="Costello M."/>
            <person name="D'Aco K."/>
            <person name="Daza R."/>
            <person name="De Haan G."/>
            <person name="DeGray S."/>
            <person name="DeMaso C."/>
            <person name="Dhargay N."/>
            <person name="Dooley K."/>
            <person name="Dooley E."/>
            <person name="Doricent M."/>
            <person name="Dorje P."/>
            <person name="Dorjee K."/>
            <person name="Dupes A."/>
            <person name="Elong R."/>
            <person name="Falk J."/>
            <person name="Farina A."/>
            <person name="Faro S."/>
            <person name="Ferguson D."/>
            <person name="Fisher S."/>
            <person name="Foley C.D."/>
            <person name="Franke A."/>
            <person name="Friedrich D."/>
            <person name="Gadbois L."/>
            <person name="Gearin G."/>
            <person name="Gearin C.R."/>
            <person name="Giannoukos G."/>
            <person name="Goode T."/>
            <person name="Graham J."/>
            <person name="Grandbois E."/>
            <person name="Grewal S."/>
            <person name="Gyaltsen K."/>
            <person name="Hafez N."/>
            <person name="Hagos B."/>
            <person name="Hall J."/>
            <person name="Henson C."/>
            <person name="Hollinger A."/>
            <person name="Honan T."/>
            <person name="Huard M.D."/>
            <person name="Hughes L."/>
            <person name="Hurhula B."/>
            <person name="Husby M.E."/>
            <person name="Kamat A."/>
            <person name="Kanga B."/>
            <person name="Kashin S."/>
            <person name="Khazanovich D."/>
            <person name="Kisner P."/>
            <person name="Lance K."/>
            <person name="Lara M."/>
            <person name="Lee W."/>
            <person name="Lennon N."/>
            <person name="Letendre F."/>
            <person name="LeVine R."/>
            <person name="Lipovsky A."/>
            <person name="Liu X."/>
            <person name="Liu J."/>
            <person name="Liu S."/>
            <person name="Lokyitsang T."/>
            <person name="Lokyitsang Y."/>
            <person name="Lubonja R."/>
            <person name="Lui A."/>
            <person name="MacDonald P."/>
            <person name="Magnisalis V."/>
            <person name="Maru K."/>
            <person name="Matthews C."/>
            <person name="McCusker W."/>
            <person name="McDonough S."/>
            <person name="Mehta T."/>
            <person name="Meldrim J."/>
            <person name="Meneus L."/>
            <person name="Mihai O."/>
            <person name="Mihalev A."/>
            <person name="Mihova T."/>
            <person name="Mittelman R."/>
            <person name="Mlenga V."/>
            <person name="Montmayeur A."/>
            <person name="Mulrain L."/>
            <person name="Navidi A."/>
            <person name="Naylor J."/>
            <person name="Negash T."/>
            <person name="Nguyen T."/>
            <person name="Nguyen N."/>
            <person name="Nicol R."/>
            <person name="Norbu C."/>
            <person name="Norbu N."/>
            <person name="Novod N."/>
            <person name="O'Neill B."/>
            <person name="Osman S."/>
            <person name="Markiewicz E."/>
            <person name="Oyono O.L."/>
            <person name="Patti C."/>
            <person name="Phunkhang P."/>
            <person name="Pierre F."/>
            <person name="Priest M."/>
            <person name="Raghuraman S."/>
            <person name="Rege F."/>
            <person name="Reyes R."/>
            <person name="Rise C."/>
            <person name="Rogov P."/>
            <person name="Ross K."/>
            <person name="Ryan E."/>
            <person name="Settipalli S."/>
            <person name="Shea T."/>
            <person name="Sherpa N."/>
            <person name="Shi L."/>
            <person name="Shih D."/>
            <person name="Sparrow T."/>
            <person name="Spaulding J."/>
            <person name="Stalker J."/>
            <person name="Stange-Thomann N."/>
            <person name="Stavropoulos S."/>
            <person name="Stone C."/>
            <person name="Strader C."/>
            <person name="Tesfaye S."/>
            <person name="Thomson T."/>
            <person name="Thoulutsang Y."/>
            <person name="Thoulutsang D."/>
            <person name="Topham K."/>
            <person name="Topping I."/>
            <person name="Tsamla T."/>
            <person name="Vassiliev H."/>
            <person name="Vo A."/>
            <person name="Wangchuk T."/>
            <person name="Wangdi T."/>
            <person name="Weiand M."/>
            <person name="Wilkinson J."/>
            <person name="Wilson A."/>
            <person name="Yadav S."/>
            <person name="Young G."/>
            <person name="Yu Q."/>
            <person name="Zembek L."/>
            <person name="Zhong D."/>
            <person name="Zimmer A."/>
            <person name="Zwirko Z."/>
            <person name="Jaffe D.B."/>
            <person name="Alvarez P."/>
            <person name="Brockman W."/>
            <person name="Butler J."/>
            <person name="Chin C."/>
            <person name="Gnerre S."/>
            <person name="Grabherr M."/>
            <person name="Kleber M."/>
            <person name="Mauceli E."/>
            <person name="MacCallum I."/>
        </authorList>
    </citation>
    <scope>NUCLEOTIDE SEQUENCE [LARGE SCALE GENOMIC DNA]</scope>
    <source>
        <strain evidence="3">Tucson 14030-0811.24</strain>
    </source>
</reference>
<dbReference type="Proteomes" id="UP000007798">
    <property type="component" value="Unassembled WGS sequence"/>
</dbReference>
<evidence type="ECO:0000313" key="3">
    <source>
        <dbReference type="Proteomes" id="UP000007798"/>
    </source>
</evidence>
<protein>
    <submittedName>
        <fullName evidence="2">Uncharacterized protein</fullName>
    </submittedName>
</protein>
<dbReference type="AlphaFoldDB" id="A0A0Q9X1F3"/>
<accession>A0A0Q9X1F3</accession>
<evidence type="ECO:0000256" key="1">
    <source>
        <dbReference type="SAM" id="MobiDB-lite"/>
    </source>
</evidence>